<accession>A0ACC1S1Q5</accession>
<comment type="caution">
    <text evidence="1">The sequence shown here is derived from an EMBL/GenBank/DDBJ whole genome shotgun (WGS) entry which is preliminary data.</text>
</comment>
<evidence type="ECO:0000313" key="2">
    <source>
        <dbReference type="Proteomes" id="UP001148662"/>
    </source>
</evidence>
<keyword evidence="2" id="KW-1185">Reference proteome</keyword>
<organism evidence="1 2">
    <name type="scientific">Phlebia brevispora</name>
    <dbReference type="NCBI Taxonomy" id="194682"/>
    <lineage>
        <taxon>Eukaryota</taxon>
        <taxon>Fungi</taxon>
        <taxon>Dikarya</taxon>
        <taxon>Basidiomycota</taxon>
        <taxon>Agaricomycotina</taxon>
        <taxon>Agaricomycetes</taxon>
        <taxon>Polyporales</taxon>
        <taxon>Meruliaceae</taxon>
        <taxon>Phlebia</taxon>
    </lineage>
</organism>
<evidence type="ECO:0000313" key="1">
    <source>
        <dbReference type="EMBL" id="KAJ3530220.1"/>
    </source>
</evidence>
<name>A0ACC1S1Q5_9APHY</name>
<gene>
    <name evidence="1" type="ORF">NM688_g7741</name>
</gene>
<dbReference type="Proteomes" id="UP001148662">
    <property type="component" value="Unassembled WGS sequence"/>
</dbReference>
<sequence length="146" mass="16609">MQMRSSALDATDATSFLRQYYKVLSAYHAPPSPDIHTNTPPITQLWELPYRNAFEGIFIILTLPFALAIAIPWAIGEAIYDNWRAILKFFGYVAFGIIVIPVAICLALGDAAYQGWDKLGRIRSSMRRRFWRSHHIPLASVENLEL</sequence>
<proteinExistence type="predicted"/>
<protein>
    <submittedName>
        <fullName evidence="1">Uncharacterized protein</fullName>
    </submittedName>
</protein>
<reference evidence="1" key="1">
    <citation type="submission" date="2022-07" db="EMBL/GenBank/DDBJ databases">
        <title>Genome Sequence of Phlebia brevispora.</title>
        <authorList>
            <person name="Buettner E."/>
        </authorList>
    </citation>
    <scope>NUCLEOTIDE SEQUENCE</scope>
    <source>
        <strain evidence="1">MPL23</strain>
    </source>
</reference>
<dbReference type="EMBL" id="JANHOG010001891">
    <property type="protein sequence ID" value="KAJ3530220.1"/>
    <property type="molecule type" value="Genomic_DNA"/>
</dbReference>